<dbReference type="EMBL" id="FP929126">
    <property type="protein sequence ID" value="CBX94937.1"/>
    <property type="molecule type" value="Genomic_DNA"/>
</dbReference>
<name>E4ZU58_LEPMJ</name>
<feature type="compositionally biased region" description="Basic and acidic residues" evidence="2">
    <location>
        <begin position="31"/>
        <end position="50"/>
    </location>
</feature>
<gene>
    <name evidence="3" type="ORF">LEMA_P113520.1</name>
</gene>
<dbReference type="Proteomes" id="UP000002668">
    <property type="component" value="Genome"/>
</dbReference>
<keyword evidence="1" id="KW-0175">Coiled coil</keyword>
<dbReference type="HOGENOM" id="CLU_028818_4_1_1"/>
<dbReference type="Gene3D" id="1.20.5.170">
    <property type="match status" value="1"/>
</dbReference>
<feature type="coiled-coil region" evidence="1">
    <location>
        <begin position="50"/>
        <end position="103"/>
    </location>
</feature>
<dbReference type="InterPro" id="IPR021833">
    <property type="entry name" value="DUF3425"/>
</dbReference>
<dbReference type="OrthoDB" id="5086080at2759"/>
<keyword evidence="4" id="KW-1185">Reference proteome</keyword>
<feature type="region of interest" description="Disordered" evidence="2">
    <location>
        <begin position="1"/>
        <end position="50"/>
    </location>
</feature>
<dbReference type="STRING" id="985895.E4ZU58"/>
<dbReference type="AlphaFoldDB" id="E4ZU58"/>
<feature type="compositionally biased region" description="Polar residues" evidence="2">
    <location>
        <begin position="110"/>
        <end position="129"/>
    </location>
</feature>
<sequence>MVNRGPSDAAPLQTPAAPVVKRKRRASCLGEQERRERKRAIDREAQRSLREKTKTHIAELERTIQILRDQDRNGATANLLSEIEDLRKENDRLRDVIESVRSVVGGGLLSRNSALTHTGNSSAASSVEQRSPKRRATSIQDDNKPSTQALLPKPSGIEPVAATTRSLDLDGMTMMADVTSSTAPDQAIQTDLNLKPLAECQEEEFFGPDWRCPSPVVLHIGNPGSSVFLSPNDKCPTWNKANELYGNVFKYRPGTGTLTTLEEAGLLYSGIKHGWNMLSDDCTQSPALVIQKQVDVSLFHHLPKMNRLAIAYKSFKLLKYYLKATKEELDKVPKWLQPSHGQSATKHPVAIDFFAWPSLRDRLIAYQETFFQDSEFSRCYVDYVQFDWPFPFEDAFFQDEATGTYYPSPLFERYHNDLQYWTVDPKFSEKFPEVVGDIDVDRRRFAEVEGDAR</sequence>
<dbReference type="PANTHER" id="PTHR37012">
    <property type="entry name" value="B-ZIP TRANSCRIPTION FACTOR (EUROFUNG)-RELATED"/>
    <property type="match status" value="1"/>
</dbReference>
<proteinExistence type="predicted"/>
<accession>E4ZU58</accession>
<evidence type="ECO:0008006" key="5">
    <source>
        <dbReference type="Google" id="ProtNLM"/>
    </source>
</evidence>
<dbReference type="VEuPathDB" id="FungiDB:LEMA_P113520.1"/>
<dbReference type="InterPro" id="IPR046347">
    <property type="entry name" value="bZIP_sf"/>
</dbReference>
<dbReference type="CDD" id="cd14688">
    <property type="entry name" value="bZIP_YAP"/>
    <property type="match status" value="1"/>
</dbReference>
<dbReference type="SUPFAM" id="SSF57959">
    <property type="entry name" value="Leucine zipper domain"/>
    <property type="match status" value="1"/>
</dbReference>
<evidence type="ECO:0000313" key="3">
    <source>
        <dbReference type="EMBL" id="CBX94937.1"/>
    </source>
</evidence>
<dbReference type="PANTHER" id="PTHR37012:SF7">
    <property type="entry name" value="B-ZIP TRANSCRIPTION FACTOR (EUROFUNG)-RELATED"/>
    <property type="match status" value="1"/>
</dbReference>
<feature type="compositionally biased region" description="Polar residues" evidence="2">
    <location>
        <begin position="137"/>
        <end position="149"/>
    </location>
</feature>
<evidence type="ECO:0000256" key="2">
    <source>
        <dbReference type="SAM" id="MobiDB-lite"/>
    </source>
</evidence>
<dbReference type="eggNOG" id="ENOG502SKDE">
    <property type="taxonomic scope" value="Eukaryota"/>
</dbReference>
<dbReference type="Pfam" id="PF11905">
    <property type="entry name" value="DUF3425"/>
    <property type="match status" value="1"/>
</dbReference>
<protein>
    <recommendedName>
        <fullName evidence="5">BZIP transcription factor</fullName>
    </recommendedName>
</protein>
<dbReference type="GO" id="GO:0003700">
    <property type="term" value="F:DNA-binding transcription factor activity"/>
    <property type="evidence" value="ECO:0007669"/>
    <property type="project" value="InterPro"/>
</dbReference>
<reference evidence="4" key="1">
    <citation type="journal article" date="2011" name="Nat. Commun.">
        <title>Effector diversification within compartments of the Leptosphaeria maculans genome affected by Repeat-Induced Point mutations.</title>
        <authorList>
            <person name="Rouxel T."/>
            <person name="Grandaubert J."/>
            <person name="Hane J.K."/>
            <person name="Hoede C."/>
            <person name="van de Wouw A.P."/>
            <person name="Couloux A."/>
            <person name="Dominguez V."/>
            <person name="Anthouard V."/>
            <person name="Bally P."/>
            <person name="Bourras S."/>
            <person name="Cozijnsen A.J."/>
            <person name="Ciuffetti L.M."/>
            <person name="Degrave A."/>
            <person name="Dilmaghani A."/>
            <person name="Duret L."/>
            <person name="Fudal I."/>
            <person name="Goodwin S.B."/>
            <person name="Gout L."/>
            <person name="Glaser N."/>
            <person name="Linglin J."/>
            <person name="Kema G.H.J."/>
            <person name="Lapalu N."/>
            <person name="Lawrence C.B."/>
            <person name="May K."/>
            <person name="Meyer M."/>
            <person name="Ollivier B."/>
            <person name="Poulain J."/>
            <person name="Schoch C.L."/>
            <person name="Simon A."/>
            <person name="Spatafora J.W."/>
            <person name="Stachowiak A."/>
            <person name="Turgeon B.G."/>
            <person name="Tyler B.M."/>
            <person name="Vincent D."/>
            <person name="Weissenbach J."/>
            <person name="Amselem J."/>
            <person name="Quesneville H."/>
            <person name="Oliver R.P."/>
            <person name="Wincker P."/>
            <person name="Balesdent M.-H."/>
            <person name="Howlett B.J."/>
        </authorList>
    </citation>
    <scope>NUCLEOTIDE SEQUENCE [LARGE SCALE GENOMIC DNA]</scope>
    <source>
        <strain evidence="4">JN3 / isolate v23.1.3 / race Av1-4-5-6-7-8</strain>
    </source>
</reference>
<dbReference type="InParanoid" id="E4ZU58"/>
<feature type="region of interest" description="Disordered" evidence="2">
    <location>
        <begin position="110"/>
        <end position="154"/>
    </location>
</feature>
<dbReference type="OMA" id="FDIVWRF"/>
<evidence type="ECO:0000256" key="1">
    <source>
        <dbReference type="SAM" id="Coils"/>
    </source>
</evidence>
<organism evidence="4">
    <name type="scientific">Leptosphaeria maculans (strain JN3 / isolate v23.1.3 / race Av1-4-5-6-7-8)</name>
    <name type="common">Blackleg fungus</name>
    <name type="synonym">Phoma lingam</name>
    <dbReference type="NCBI Taxonomy" id="985895"/>
    <lineage>
        <taxon>Eukaryota</taxon>
        <taxon>Fungi</taxon>
        <taxon>Dikarya</taxon>
        <taxon>Ascomycota</taxon>
        <taxon>Pezizomycotina</taxon>
        <taxon>Dothideomycetes</taxon>
        <taxon>Pleosporomycetidae</taxon>
        <taxon>Pleosporales</taxon>
        <taxon>Pleosporineae</taxon>
        <taxon>Leptosphaeriaceae</taxon>
        <taxon>Plenodomus</taxon>
        <taxon>Plenodomus lingam/Leptosphaeria maculans species complex</taxon>
    </lineage>
</organism>
<evidence type="ECO:0000313" key="4">
    <source>
        <dbReference type="Proteomes" id="UP000002668"/>
    </source>
</evidence>